<evidence type="ECO:0000313" key="1">
    <source>
        <dbReference type="EMBL" id="KAH7836414.1"/>
    </source>
</evidence>
<name>A0ACB7X719_9ERIC</name>
<gene>
    <name evidence="1" type="ORF">Vadar_000964</name>
</gene>
<dbReference type="EMBL" id="CM037156">
    <property type="protein sequence ID" value="KAH7836414.1"/>
    <property type="molecule type" value="Genomic_DNA"/>
</dbReference>
<comment type="caution">
    <text evidence="1">The sequence shown here is derived from an EMBL/GenBank/DDBJ whole genome shotgun (WGS) entry which is preliminary data.</text>
</comment>
<dbReference type="Proteomes" id="UP000828048">
    <property type="component" value="Chromosome 6"/>
</dbReference>
<protein>
    <submittedName>
        <fullName evidence="1">Uncharacterized protein</fullName>
    </submittedName>
</protein>
<evidence type="ECO:0000313" key="2">
    <source>
        <dbReference type="Proteomes" id="UP000828048"/>
    </source>
</evidence>
<accession>A0ACB7X719</accession>
<sequence length="346" mass="37332">MNNVSHKIPRKSLITFTIFLLTLIPTSQADPNFAYIDCPNATAYAPNSTYNTNLNNLLSVLSSNSNASNGFYNFTAGSSPPDVAYGLFLCRGDVTVAVCQDFVAFASTDVVARCPRSKWVTIWYDQCLLRYSNVSIFSVADTQGGIVLYNSQNVTNVTSFSEVLGQVMDDIADRASSDNSGKKFATAEANYTPLQPVYGLAQCTPDLSDFDCNSCLRNGITSLADSQRGSQVLFPSCYVKFEMYPFYNANFGAAPPPPPPVLPPPPSTTTPSSPGNGGISPQVIIVIAVSIGVAIMLSIACFCLLTRRVKTKKYNSLREETGKSKGITLKLKPEKLLLARLTKSAA</sequence>
<proteinExistence type="predicted"/>
<organism evidence="1 2">
    <name type="scientific">Vaccinium darrowii</name>
    <dbReference type="NCBI Taxonomy" id="229202"/>
    <lineage>
        <taxon>Eukaryota</taxon>
        <taxon>Viridiplantae</taxon>
        <taxon>Streptophyta</taxon>
        <taxon>Embryophyta</taxon>
        <taxon>Tracheophyta</taxon>
        <taxon>Spermatophyta</taxon>
        <taxon>Magnoliopsida</taxon>
        <taxon>eudicotyledons</taxon>
        <taxon>Gunneridae</taxon>
        <taxon>Pentapetalae</taxon>
        <taxon>asterids</taxon>
        <taxon>Ericales</taxon>
        <taxon>Ericaceae</taxon>
        <taxon>Vaccinioideae</taxon>
        <taxon>Vaccinieae</taxon>
        <taxon>Vaccinium</taxon>
    </lineage>
</organism>
<reference evidence="1 2" key="1">
    <citation type="journal article" date="2021" name="Hortic Res">
        <title>High-quality reference genome and annotation aids understanding of berry development for evergreen blueberry (Vaccinium darrowii).</title>
        <authorList>
            <person name="Yu J."/>
            <person name="Hulse-Kemp A.M."/>
            <person name="Babiker E."/>
            <person name="Staton M."/>
        </authorList>
    </citation>
    <scope>NUCLEOTIDE SEQUENCE [LARGE SCALE GENOMIC DNA]</scope>
    <source>
        <strain evidence="2">cv. NJ 8807/NJ 8810</strain>
        <tissue evidence="1">Young leaf</tissue>
    </source>
</reference>
<keyword evidence="2" id="KW-1185">Reference proteome</keyword>